<accession>A0ABN6TDA0</accession>
<evidence type="ECO:0000256" key="2">
    <source>
        <dbReference type="SAM" id="SignalP"/>
    </source>
</evidence>
<dbReference type="InterPro" id="IPR005181">
    <property type="entry name" value="SASA"/>
</dbReference>
<feature type="chain" id="PRO_5046577162" evidence="2">
    <location>
        <begin position="24"/>
        <end position="481"/>
    </location>
</feature>
<evidence type="ECO:0000313" key="4">
    <source>
        <dbReference type="EMBL" id="BDT58548.1"/>
    </source>
</evidence>
<dbReference type="InterPro" id="IPR036514">
    <property type="entry name" value="SGNH_hydro_sf"/>
</dbReference>
<name>A0ABN6TDA0_9BURK</name>
<evidence type="ECO:0000259" key="3">
    <source>
        <dbReference type="Pfam" id="PF03629"/>
    </source>
</evidence>
<proteinExistence type="predicted"/>
<keyword evidence="1" id="KW-0378">Hydrolase</keyword>
<feature type="signal peptide" evidence="2">
    <location>
        <begin position="1"/>
        <end position="23"/>
    </location>
</feature>
<gene>
    <name evidence="4" type="ORF">MasN3_20420</name>
</gene>
<keyword evidence="5" id="KW-1185">Reference proteome</keyword>
<feature type="domain" description="Sialate O-acetylesterase" evidence="3">
    <location>
        <begin position="108"/>
        <end position="360"/>
    </location>
</feature>
<dbReference type="EMBL" id="AP026966">
    <property type="protein sequence ID" value="BDT58548.1"/>
    <property type="molecule type" value="Genomic_DNA"/>
</dbReference>
<reference evidence="4" key="1">
    <citation type="submission" date="2022-11" db="EMBL/GenBank/DDBJ databases">
        <title>Isolation and characterization of PLA-degrading bacterium Massilia sp. from Antarctic soil.</title>
        <authorList>
            <person name="Sato K."/>
            <person name="Gomez-Fuentes C."/>
            <person name="Ahmad S.A."/>
            <person name="Zulkharnain A."/>
        </authorList>
    </citation>
    <scope>NUCLEOTIDE SEQUENCE</scope>
    <source>
        <strain evidence="4">N-3</strain>
    </source>
</reference>
<dbReference type="PANTHER" id="PTHR22901:SF0">
    <property type="entry name" value="SIALATE O-ACETYLESTERASE"/>
    <property type="match status" value="1"/>
</dbReference>
<protein>
    <submittedName>
        <fullName evidence="4">9-O-acetylesterase</fullName>
    </submittedName>
</protein>
<sequence length="481" mass="51610">MNSLHARAAGLAAFALLALPAWAEVRLPGILSDHMVLQRAAWVPVWGWAAPNETVSVRFGNQALSTVADSEGRWRLHLDLSQAPPTPGVLSVRGTSKEIVVQDVLVGEVWLASGQSNMEKPFGDKKGQLPTFGSEEALAGAEQPDIRLFKVARRKAAQPGEDVGGAWVRSTPAALLATQFSAAAYSFGRRLRQELGTPVGLIDATWGGTRIESWTPSDLLGQVNLPPAVKDKPASLYNGMIAGLAPFRLKGALWYQGESNILHTDDGPAYTAKMEALIGGWRRAFGAKLPFYYVQLAPHLYSVLRADQGVGGPESLPRLREAQAGALRIAHTGMIVTTDLADDLRDIHPRDKQSVGLRLASLALARTYERPGIEADGPSYRAIRFAGSQAILAFDHAQGLAARDGKPLDWFEIAGSDGRYHPATATIRGSEVLVGSPLVNEPTSVRFGWHEAATPNLVNGAGLPAVPFRSEHPIPKNPPSL</sequence>
<dbReference type="InterPro" id="IPR039329">
    <property type="entry name" value="SIAE"/>
</dbReference>
<dbReference type="PANTHER" id="PTHR22901">
    <property type="entry name" value="SIALATE O-ACETYLESTERASE"/>
    <property type="match status" value="1"/>
</dbReference>
<keyword evidence="2" id="KW-0732">Signal</keyword>
<dbReference type="RefSeq" id="WP_281913953.1">
    <property type="nucleotide sequence ID" value="NZ_AP026966.1"/>
</dbReference>
<dbReference type="Gene3D" id="3.40.50.1110">
    <property type="entry name" value="SGNH hydrolase"/>
    <property type="match status" value="1"/>
</dbReference>
<dbReference type="Pfam" id="PF03629">
    <property type="entry name" value="SASA"/>
    <property type="match status" value="1"/>
</dbReference>
<evidence type="ECO:0000313" key="5">
    <source>
        <dbReference type="Proteomes" id="UP001163336"/>
    </source>
</evidence>
<evidence type="ECO:0000256" key="1">
    <source>
        <dbReference type="ARBA" id="ARBA00022801"/>
    </source>
</evidence>
<dbReference type="SUPFAM" id="SSF52266">
    <property type="entry name" value="SGNH hydrolase"/>
    <property type="match status" value="1"/>
</dbReference>
<dbReference type="Proteomes" id="UP001163336">
    <property type="component" value="Chromosome"/>
</dbReference>
<organism evidence="4 5">
    <name type="scientific">Massilia varians</name>
    <dbReference type="NCBI Taxonomy" id="457921"/>
    <lineage>
        <taxon>Bacteria</taxon>
        <taxon>Pseudomonadati</taxon>
        <taxon>Pseudomonadota</taxon>
        <taxon>Betaproteobacteria</taxon>
        <taxon>Burkholderiales</taxon>
        <taxon>Oxalobacteraceae</taxon>
        <taxon>Telluria group</taxon>
        <taxon>Massilia</taxon>
    </lineage>
</organism>